<evidence type="ECO:0000256" key="2">
    <source>
        <dbReference type="ARBA" id="ARBA00022792"/>
    </source>
</evidence>
<reference evidence="6" key="3">
    <citation type="submission" date="2025-09" db="UniProtKB">
        <authorList>
            <consortium name="Ensembl"/>
        </authorList>
    </citation>
    <scope>IDENTIFICATION</scope>
</reference>
<evidence type="ECO:0008006" key="8">
    <source>
        <dbReference type="Google" id="ProtNLM"/>
    </source>
</evidence>
<evidence type="ECO:0000313" key="6">
    <source>
        <dbReference type="Ensembl" id="ENSEEEP00000064548.1"/>
    </source>
</evidence>
<protein>
    <recommendedName>
        <fullName evidence="8">Cytochrome c oxidase subunit 6A2</fullName>
    </recommendedName>
</protein>
<comment type="subcellular location">
    <subcellularLocation>
        <location evidence="1">Mitochondrion inner membrane</location>
    </subcellularLocation>
</comment>
<dbReference type="GO" id="GO:0005743">
    <property type="term" value="C:mitochondrial inner membrane"/>
    <property type="evidence" value="ECO:0007669"/>
    <property type="project" value="UniProtKB-SubCell"/>
</dbReference>
<keyword evidence="7" id="KW-1185">Reference proteome</keyword>
<keyword evidence="3" id="KW-0809">Transit peptide</keyword>
<dbReference type="AlphaFoldDB" id="A0AAY5F693"/>
<evidence type="ECO:0000256" key="3">
    <source>
        <dbReference type="ARBA" id="ARBA00022946"/>
    </source>
</evidence>
<evidence type="ECO:0000313" key="7">
    <source>
        <dbReference type="Proteomes" id="UP000314983"/>
    </source>
</evidence>
<dbReference type="InterPro" id="IPR036418">
    <property type="entry name" value="Cyt_c_oxidase_su6a_sf"/>
</dbReference>
<dbReference type="SUPFAM" id="SSF81411">
    <property type="entry name" value="Mitochondrial cytochrome c oxidase subunit VIa"/>
    <property type="match status" value="1"/>
</dbReference>
<dbReference type="GO" id="GO:0030234">
    <property type="term" value="F:enzyme regulator activity"/>
    <property type="evidence" value="ECO:0007669"/>
    <property type="project" value="TreeGrafter"/>
</dbReference>
<sequence>MAASASARATQRVLAAAAHGSHEGGGTVKTWKMLSFLVALPGVAVCMVNAYLKQTSHPYVPTEFVPYPHLRIRTKLARMLSARSRIFLELSGLRRISSKGCSPPWVRKRTSLLLPPLMCWVRMATRAFHCPALSLLYASLPVTALTSAPVSPLLGLPGEGLDLVSWARHQDSDISREPGEVSLGLLLSFGCFFPSSVCVAMVSLKLLTHPPPFPFRCFKPNCNIHL</sequence>
<organism evidence="6 7">
    <name type="scientific">Electrophorus electricus</name>
    <name type="common">Electric eel</name>
    <name type="synonym">Gymnotus electricus</name>
    <dbReference type="NCBI Taxonomy" id="8005"/>
    <lineage>
        <taxon>Eukaryota</taxon>
        <taxon>Metazoa</taxon>
        <taxon>Chordata</taxon>
        <taxon>Craniata</taxon>
        <taxon>Vertebrata</taxon>
        <taxon>Euteleostomi</taxon>
        <taxon>Actinopterygii</taxon>
        <taxon>Neopterygii</taxon>
        <taxon>Teleostei</taxon>
        <taxon>Ostariophysi</taxon>
        <taxon>Gymnotiformes</taxon>
        <taxon>Gymnotoidei</taxon>
        <taxon>Gymnotidae</taxon>
        <taxon>Electrophorus</taxon>
    </lineage>
</organism>
<dbReference type="GeneTree" id="ENSGT00990000206823"/>
<evidence type="ECO:0000256" key="4">
    <source>
        <dbReference type="ARBA" id="ARBA00023128"/>
    </source>
</evidence>
<keyword evidence="4" id="KW-0496">Mitochondrion</keyword>
<dbReference type="Gene3D" id="4.10.95.10">
    <property type="entry name" value="Cytochrome c oxidase, subunit VIa"/>
    <property type="match status" value="1"/>
</dbReference>
<evidence type="ECO:0000256" key="1">
    <source>
        <dbReference type="ARBA" id="ARBA00004273"/>
    </source>
</evidence>
<evidence type="ECO:0000256" key="5">
    <source>
        <dbReference type="ARBA" id="ARBA00023136"/>
    </source>
</evidence>
<dbReference type="InterPro" id="IPR001349">
    <property type="entry name" value="Cyt_c_oxidase_su6a"/>
</dbReference>
<name>A0AAY5F693_ELEEL</name>
<proteinExistence type="predicted"/>
<dbReference type="Ensembl" id="ENSEEET00000054159.1">
    <property type="protein sequence ID" value="ENSEEEP00000064548.1"/>
    <property type="gene ID" value="ENSEEEG00000013876.2"/>
</dbReference>
<accession>A0AAY5F693</accession>
<dbReference type="PANTHER" id="PTHR11504">
    <property type="entry name" value="CYTOCHROME C OXIDASE POLYPEPTIDE VIA"/>
    <property type="match status" value="1"/>
</dbReference>
<dbReference type="Proteomes" id="UP000314983">
    <property type="component" value="Chromosome 1"/>
</dbReference>
<reference evidence="6" key="2">
    <citation type="submission" date="2025-08" db="UniProtKB">
        <authorList>
            <consortium name="Ensembl"/>
        </authorList>
    </citation>
    <scope>IDENTIFICATION</scope>
</reference>
<dbReference type="GO" id="GO:0006123">
    <property type="term" value="P:mitochondrial electron transport, cytochrome c to oxygen"/>
    <property type="evidence" value="ECO:0007669"/>
    <property type="project" value="TreeGrafter"/>
</dbReference>
<gene>
    <name evidence="6" type="primary">LOC113580862</name>
</gene>
<keyword evidence="2" id="KW-0999">Mitochondrion inner membrane</keyword>
<keyword evidence="5" id="KW-0472">Membrane</keyword>
<dbReference type="PANTHER" id="PTHR11504:SF0">
    <property type="entry name" value="CYTOCHROME C OXIDASE SUBUNIT"/>
    <property type="match status" value="1"/>
</dbReference>
<reference evidence="6 7" key="1">
    <citation type="submission" date="2020-05" db="EMBL/GenBank/DDBJ databases">
        <title>Electrophorus electricus (electric eel) genome, fEleEle1, primary haplotype.</title>
        <authorList>
            <person name="Myers G."/>
            <person name="Meyer A."/>
            <person name="Fedrigo O."/>
            <person name="Formenti G."/>
            <person name="Rhie A."/>
            <person name="Tracey A."/>
            <person name="Sims Y."/>
            <person name="Jarvis E.D."/>
        </authorList>
    </citation>
    <scope>NUCLEOTIDE SEQUENCE [LARGE SCALE GENOMIC DNA]</scope>
</reference>